<dbReference type="InterPro" id="IPR036291">
    <property type="entry name" value="NAD(P)-bd_dom_sf"/>
</dbReference>
<dbReference type="PRINTS" id="PR00082">
    <property type="entry name" value="GLFDHDRGNASE"/>
</dbReference>
<dbReference type="Pfam" id="PF00208">
    <property type="entry name" value="ELFV_dehydrog"/>
    <property type="match status" value="1"/>
</dbReference>
<evidence type="ECO:0000256" key="2">
    <source>
        <dbReference type="ARBA" id="ARBA00023002"/>
    </source>
</evidence>
<evidence type="ECO:0000313" key="7">
    <source>
        <dbReference type="EMBL" id="MFC4107250.1"/>
    </source>
</evidence>
<dbReference type="SUPFAM" id="SSF51735">
    <property type="entry name" value="NAD(P)-binding Rossmann-fold domains"/>
    <property type="match status" value="1"/>
</dbReference>
<sequence length="364" mass="37404">MRPISQDGPPSGSGPPLEHEQVRVRRGPRSGVPVVVAVHSTVLGQAIGGCRLTGYRHWTEALDDALRLSAAMTDKCAVAGLPNGGGKTVVALPTGYVPGPAARRAILHDVADTIAELAGAYATGPDIGTGPRDMTIIAERTPYAFCRPPADGGSGDSSVHTATGVVAALRALCAAAFGSPEPAGRRLAVLGLGRVGGHLARQLAAAGADLVVTDVDPGRRALADELGATWREPEDALGCEVDVLVPAALGGILNPDTVPRLRCAAVAGPANNQLDAPATADLLHRRGILWAPDFVVSAGGIIHATAVELHHETTERAVARVRGIGDTLARILADAARTGDTPAAAAHRLARQRLDGRRLDLARP</sequence>
<keyword evidence="3" id="KW-0520">NAD</keyword>
<dbReference type="PANTHER" id="PTHR42722">
    <property type="entry name" value="LEUCINE DEHYDROGENASE"/>
    <property type="match status" value="1"/>
</dbReference>
<dbReference type="InterPro" id="IPR006097">
    <property type="entry name" value="Glu/Leu/Phe/Val/Trp_DH_dimer"/>
</dbReference>
<dbReference type="InterPro" id="IPR029752">
    <property type="entry name" value="D-isomer_DH_CS1"/>
</dbReference>
<evidence type="ECO:0000256" key="1">
    <source>
        <dbReference type="ARBA" id="ARBA00006382"/>
    </source>
</evidence>
<dbReference type="InterPro" id="IPR006095">
    <property type="entry name" value="Glu/Leu/Phe/Val/Trp_DH"/>
</dbReference>
<organism evidence="7 8">
    <name type="scientific">Micromonospora zhanjiangensis</name>
    <dbReference type="NCBI Taxonomy" id="1522057"/>
    <lineage>
        <taxon>Bacteria</taxon>
        <taxon>Bacillati</taxon>
        <taxon>Actinomycetota</taxon>
        <taxon>Actinomycetes</taxon>
        <taxon>Micromonosporales</taxon>
        <taxon>Micromonosporaceae</taxon>
        <taxon>Micromonospora</taxon>
    </lineage>
</organism>
<dbReference type="CDD" id="cd01075">
    <property type="entry name" value="NAD_bind_Leu_Phe_Val_DH"/>
    <property type="match status" value="1"/>
</dbReference>
<dbReference type="PANTHER" id="PTHR42722:SF1">
    <property type="entry name" value="VALINE DEHYDROGENASE"/>
    <property type="match status" value="1"/>
</dbReference>
<dbReference type="EMBL" id="JBHSBN010000009">
    <property type="protein sequence ID" value="MFC4107250.1"/>
    <property type="molecule type" value="Genomic_DNA"/>
</dbReference>
<dbReference type="InterPro" id="IPR006096">
    <property type="entry name" value="Glu/Leu/Phe/Val/Trp_DH_C"/>
</dbReference>
<evidence type="ECO:0000313" key="8">
    <source>
        <dbReference type="Proteomes" id="UP001595868"/>
    </source>
</evidence>
<comment type="similarity">
    <text evidence="1 4">Belongs to the Glu/Leu/Phe/Val dehydrogenases family.</text>
</comment>
<dbReference type="PIRSF" id="PIRSF000188">
    <property type="entry name" value="Phe_leu_dh"/>
    <property type="match status" value="1"/>
</dbReference>
<evidence type="ECO:0000256" key="3">
    <source>
        <dbReference type="ARBA" id="ARBA00023027"/>
    </source>
</evidence>
<dbReference type="Pfam" id="PF02812">
    <property type="entry name" value="ELFV_dehydrog_N"/>
    <property type="match status" value="1"/>
</dbReference>
<evidence type="ECO:0000259" key="6">
    <source>
        <dbReference type="SMART" id="SM00839"/>
    </source>
</evidence>
<reference evidence="8" key="1">
    <citation type="journal article" date="2019" name="Int. J. Syst. Evol. Microbiol.">
        <title>The Global Catalogue of Microorganisms (GCM) 10K type strain sequencing project: providing services to taxonomists for standard genome sequencing and annotation.</title>
        <authorList>
            <consortium name="The Broad Institute Genomics Platform"/>
            <consortium name="The Broad Institute Genome Sequencing Center for Infectious Disease"/>
            <person name="Wu L."/>
            <person name="Ma J."/>
        </authorList>
    </citation>
    <scope>NUCLEOTIDE SEQUENCE [LARGE SCALE GENOMIC DNA]</scope>
    <source>
        <strain evidence="8">2902at01</strain>
    </source>
</reference>
<dbReference type="SUPFAM" id="SSF53223">
    <property type="entry name" value="Aminoacid dehydrogenase-like, N-terminal domain"/>
    <property type="match status" value="1"/>
</dbReference>
<dbReference type="RefSeq" id="WP_377545964.1">
    <property type="nucleotide sequence ID" value="NZ_JBHSBN010000009.1"/>
</dbReference>
<dbReference type="Gene3D" id="3.40.50.720">
    <property type="entry name" value="NAD(P)-binding Rossmann-like Domain"/>
    <property type="match status" value="1"/>
</dbReference>
<dbReference type="InterPro" id="IPR016211">
    <property type="entry name" value="Glu/Phe/Leu/Val/Trp_DH_bac/arc"/>
</dbReference>
<keyword evidence="8" id="KW-1185">Reference proteome</keyword>
<protein>
    <submittedName>
        <fullName evidence="7">Glu/Leu/Phe/Val dehydrogenase dimerization domain-containing protein</fullName>
    </submittedName>
</protein>
<accession>A0ABV8KMA8</accession>
<dbReference type="SMART" id="SM00839">
    <property type="entry name" value="ELFV_dehydrog"/>
    <property type="match status" value="1"/>
</dbReference>
<dbReference type="InterPro" id="IPR046346">
    <property type="entry name" value="Aminoacid_DH-like_N_sf"/>
</dbReference>
<dbReference type="Gene3D" id="3.40.50.10860">
    <property type="entry name" value="Leucine Dehydrogenase, chain A, domain 1"/>
    <property type="match status" value="1"/>
</dbReference>
<evidence type="ECO:0000256" key="4">
    <source>
        <dbReference type="RuleBase" id="RU004417"/>
    </source>
</evidence>
<evidence type="ECO:0000256" key="5">
    <source>
        <dbReference type="SAM" id="MobiDB-lite"/>
    </source>
</evidence>
<comment type="caution">
    <text evidence="7">The sequence shown here is derived from an EMBL/GenBank/DDBJ whole genome shotgun (WGS) entry which is preliminary data.</text>
</comment>
<dbReference type="Proteomes" id="UP001595868">
    <property type="component" value="Unassembled WGS sequence"/>
</dbReference>
<feature type="domain" description="Glutamate/phenylalanine/leucine/valine/L-tryptophan dehydrogenase C-terminal" evidence="6">
    <location>
        <begin position="155"/>
        <end position="362"/>
    </location>
</feature>
<gene>
    <name evidence="7" type="ORF">ACFOX0_15125</name>
</gene>
<dbReference type="PROSITE" id="PS00065">
    <property type="entry name" value="D_2_HYDROXYACID_DH_1"/>
    <property type="match status" value="1"/>
</dbReference>
<feature type="region of interest" description="Disordered" evidence="5">
    <location>
        <begin position="1"/>
        <end position="28"/>
    </location>
</feature>
<proteinExistence type="inferred from homology"/>
<keyword evidence="2 4" id="KW-0560">Oxidoreductase</keyword>
<name>A0ABV8KMA8_9ACTN</name>